<dbReference type="AlphaFoldDB" id="W9C9I7"/>
<dbReference type="GO" id="GO:0006048">
    <property type="term" value="P:UDP-N-acetylglucosamine biosynthetic process"/>
    <property type="evidence" value="ECO:0007669"/>
    <property type="project" value="UniProtKB-UniPathway"/>
</dbReference>
<dbReference type="InterPro" id="IPR016181">
    <property type="entry name" value="Acyl_CoA_acyltransferase"/>
</dbReference>
<feature type="domain" description="N-acetyltransferase" evidence="1">
    <location>
        <begin position="141"/>
        <end position="178"/>
    </location>
</feature>
<proteinExistence type="predicted"/>
<organism evidence="2 3">
    <name type="scientific">Sclerotinia borealis (strain F-4128)</name>
    <dbReference type="NCBI Taxonomy" id="1432307"/>
    <lineage>
        <taxon>Eukaryota</taxon>
        <taxon>Fungi</taxon>
        <taxon>Dikarya</taxon>
        <taxon>Ascomycota</taxon>
        <taxon>Pezizomycotina</taxon>
        <taxon>Leotiomycetes</taxon>
        <taxon>Helotiales</taxon>
        <taxon>Sclerotiniaceae</taxon>
        <taxon>Sclerotinia</taxon>
    </lineage>
</organism>
<accession>W9C9I7</accession>
<dbReference type="Pfam" id="PF00583">
    <property type="entry name" value="Acetyltransf_1"/>
    <property type="match status" value="1"/>
</dbReference>
<dbReference type="EMBL" id="AYSA01000486">
    <property type="protein sequence ID" value="ESZ91529.1"/>
    <property type="molecule type" value="Genomic_DNA"/>
</dbReference>
<dbReference type="HOGENOM" id="CLU_1390958_0_0_1"/>
<name>W9C9I7_SCLBF</name>
<gene>
    <name evidence="2" type="ORF">SBOR_8100</name>
</gene>
<reference evidence="2 3" key="1">
    <citation type="journal article" date="2014" name="Genome Announc.">
        <title>Draft genome sequence of Sclerotinia borealis, a psychrophilic plant pathogenic fungus.</title>
        <authorList>
            <person name="Mardanov A.V."/>
            <person name="Beletsky A.V."/>
            <person name="Kadnikov V.V."/>
            <person name="Ignatov A.N."/>
            <person name="Ravin N.V."/>
        </authorList>
    </citation>
    <scope>NUCLEOTIDE SEQUENCE [LARGE SCALE GENOMIC DNA]</scope>
    <source>
        <strain evidence="3">F-4157</strain>
    </source>
</reference>
<dbReference type="GO" id="GO:0016747">
    <property type="term" value="F:acyltransferase activity, transferring groups other than amino-acyl groups"/>
    <property type="evidence" value="ECO:0007669"/>
    <property type="project" value="InterPro"/>
</dbReference>
<comment type="caution">
    <text evidence="2">The sequence shown here is derived from an EMBL/GenBank/DDBJ whole genome shotgun (WGS) entry which is preliminary data.</text>
</comment>
<dbReference type="CDD" id="cd04301">
    <property type="entry name" value="NAT_SF"/>
    <property type="match status" value="1"/>
</dbReference>
<keyword evidence="2" id="KW-0808">Transferase</keyword>
<dbReference type="SUPFAM" id="SSF55729">
    <property type="entry name" value="Acyl-CoA N-acyltransferases (Nat)"/>
    <property type="match status" value="1"/>
</dbReference>
<sequence length="196" mass="22135">MATPTPPSPTTLIPNPASLHAPELIVFKDSCHIREQVYVHEQQAVPLVHHLDNDDARSVHFVIYAPIITPVASTITNTQQEHIPVGTIRLLPYPDHIRPLPNSRIITALPDAEISPPSHLFFQSHPPYQIDKASTLYDGIEPYIRLGRLAVLPEYRGQGYADSLIQVAMKWAAEHPKFSYEMLSEEEKKEVPEWRG</sequence>
<dbReference type="UniPathway" id="UPA00113">
    <property type="reaction ID" value="UER00529"/>
</dbReference>
<dbReference type="OrthoDB" id="329272at2759"/>
<protein>
    <submittedName>
        <fullName evidence="2">Putative acetyltransferase, GNAT family</fullName>
    </submittedName>
</protein>
<evidence type="ECO:0000313" key="3">
    <source>
        <dbReference type="Proteomes" id="UP000019487"/>
    </source>
</evidence>
<evidence type="ECO:0000259" key="1">
    <source>
        <dbReference type="Pfam" id="PF00583"/>
    </source>
</evidence>
<dbReference type="Proteomes" id="UP000019487">
    <property type="component" value="Unassembled WGS sequence"/>
</dbReference>
<dbReference type="STRING" id="1432307.W9C9I7"/>
<dbReference type="InterPro" id="IPR000182">
    <property type="entry name" value="GNAT_dom"/>
</dbReference>
<evidence type="ECO:0000313" key="2">
    <source>
        <dbReference type="EMBL" id="ESZ91529.1"/>
    </source>
</evidence>
<dbReference type="Gene3D" id="3.40.630.30">
    <property type="match status" value="1"/>
</dbReference>
<keyword evidence="3" id="KW-1185">Reference proteome</keyword>